<evidence type="ECO:0000313" key="3">
    <source>
        <dbReference type="Proteomes" id="UP000195652"/>
    </source>
</evidence>
<dbReference type="RefSeq" id="WP_087454496.1">
    <property type="nucleotide sequence ID" value="NZ_CP021417.2"/>
</dbReference>
<dbReference type="SUPFAM" id="SSF53474">
    <property type="entry name" value="alpha/beta-Hydrolases"/>
    <property type="match status" value="1"/>
</dbReference>
<reference evidence="2 3" key="3">
    <citation type="journal article" date="2020" name="Int. J. Syst. Evol. Microbiol.">
        <title>Corynebacterium silvaticum sp. nov., a unique group of NTTB corynebacteria in wild boar and roe deer.</title>
        <authorList>
            <person name="Dangel A."/>
            <person name="Berger A."/>
            <person name="Rau J."/>
            <person name="Eisenberg T."/>
            <person name="Kampfer P."/>
            <person name="Margos G."/>
            <person name="Contzen M."/>
            <person name="Busse H.J."/>
            <person name="Konrad R."/>
            <person name="Peters M."/>
            <person name="Sting R."/>
            <person name="Sing A."/>
        </authorList>
    </citation>
    <scope>NUCLEOTIDE SEQUENCE [LARGE SCALE GENOMIC DNA]</scope>
    <source>
        <strain evidence="2 3">PO100/5</strain>
    </source>
</reference>
<keyword evidence="3" id="KW-1185">Reference proteome</keyword>
<accession>A0A7Y4PA92</accession>
<dbReference type="GeneID" id="75008537"/>
<dbReference type="Gene3D" id="3.40.50.1820">
    <property type="entry name" value="alpha/beta hydrolase"/>
    <property type="match status" value="1"/>
</dbReference>
<reference evidence="2 3" key="1">
    <citation type="journal article" date="2014" name="BMC Vet. Res.">
        <title>First report of Corynebacterium pseudotuberculosis from caseous lymphadenitis lesions in Black Alentejano pig (Sus scrofa domesticus).</title>
        <authorList>
            <person name="Oliveira M."/>
            <person name="Barroco C."/>
            <person name="Mottola C."/>
            <person name="Santos R."/>
            <person name="Lemsaddek A."/>
            <person name="Tavares L."/>
            <person name="Semedo-Lemsaddek T."/>
        </authorList>
    </citation>
    <scope>NUCLEOTIDE SEQUENCE [LARGE SCALE GENOMIC DNA]</scope>
    <source>
        <strain evidence="2 3">PO100/5</strain>
    </source>
</reference>
<dbReference type="InterPro" id="IPR029058">
    <property type="entry name" value="AB_hydrolase_fold"/>
</dbReference>
<reference evidence="2 3" key="4">
    <citation type="journal article" date="2020" name="PLoS ONE">
        <title>Taxonomic classification of strain PO100/5 shows a broader geographic distribution and genetic markers of the recently described Corynebacterium silvaticum.</title>
        <authorList>
            <person name="Viana M.V.C."/>
            <person name="Profeta R."/>
            <person name="da Silva A.L."/>
            <person name="Hurtado R."/>
            <person name="Cerqueira J.C."/>
            <person name="Ribeiro B.F.S."/>
            <person name="Almeida M.O."/>
            <person name="Morais-Rodrigues F."/>
            <person name="Soares S.C."/>
            <person name="Oliveira M."/>
            <person name="Tavares L."/>
            <person name="Figueiredo H."/>
            <person name="Wattam A.R."/>
            <person name="Barh D."/>
            <person name="Ghosh P."/>
            <person name="Silva A."/>
            <person name="Azevedo V."/>
        </authorList>
    </citation>
    <scope>NUCLEOTIDE SEQUENCE [LARGE SCALE GENOMIC DNA]</scope>
    <source>
        <strain evidence="2 3">PO100/5</strain>
    </source>
</reference>
<dbReference type="InterPro" id="IPR000073">
    <property type="entry name" value="AB_hydrolase_1"/>
</dbReference>
<proteinExistence type="predicted"/>
<dbReference type="GO" id="GO:0016787">
    <property type="term" value="F:hydrolase activity"/>
    <property type="evidence" value="ECO:0007669"/>
    <property type="project" value="UniProtKB-KW"/>
</dbReference>
<evidence type="ECO:0000259" key="1">
    <source>
        <dbReference type="Pfam" id="PF12697"/>
    </source>
</evidence>
<dbReference type="Pfam" id="PF12697">
    <property type="entry name" value="Abhydrolase_6"/>
    <property type="match status" value="1"/>
</dbReference>
<feature type="domain" description="AB hydrolase-1" evidence="1">
    <location>
        <begin position="28"/>
        <end position="139"/>
    </location>
</feature>
<dbReference type="EMBL" id="CP021417">
    <property type="protein sequence ID" value="ARU46707.1"/>
    <property type="molecule type" value="Genomic_DNA"/>
</dbReference>
<protein>
    <submittedName>
        <fullName evidence="2">Alpha/beta fold hydrolase</fullName>
    </submittedName>
</protein>
<sequence length="205" mass="22113">MALLRWVPTRGRLPVSPRITKDSHIPALFLHGTLGSPGNFERPAQRLVEQGRPFFAPAYGNHGTADLDSSLQELLRYVDGLASQGIHHVDVVGHSAGGLLALRIAHARPGFVRKLVGLGAAFHGVPKNLRFKPVVKWIGGQALLQLTQKIPAELPENVELISVFSTADLVVPAQSSKLGELVEIHGVRHEDLPRQADIIVDALGA</sequence>
<gene>
    <name evidence="2" type="ORF">CBE74_09865</name>
</gene>
<keyword evidence="2" id="KW-0378">Hydrolase</keyword>
<name>A0A7Y4PA92_9CORY</name>
<dbReference type="AlphaFoldDB" id="A0A7Y4PA92"/>
<evidence type="ECO:0000313" key="2">
    <source>
        <dbReference type="EMBL" id="ARU46707.1"/>
    </source>
</evidence>
<dbReference type="Proteomes" id="UP000195652">
    <property type="component" value="Chromosome"/>
</dbReference>
<organism evidence="2 3">
    <name type="scientific">Corynebacterium silvaticum</name>
    <dbReference type="NCBI Taxonomy" id="2320431"/>
    <lineage>
        <taxon>Bacteria</taxon>
        <taxon>Bacillati</taxon>
        <taxon>Actinomycetota</taxon>
        <taxon>Actinomycetes</taxon>
        <taxon>Mycobacteriales</taxon>
        <taxon>Corynebacteriaceae</taxon>
        <taxon>Corynebacterium</taxon>
    </lineage>
</organism>
<reference evidence="2 3" key="2">
    <citation type="journal article" date="2020" name="Antonie Van Leeuwenhoek">
        <title>Phylogenomic characterisation of a novel corynebacterial species pathogenic to animals.</title>
        <authorList>
            <person name="Moller J."/>
            <person name="Musella L."/>
            <person name="Melnikov V."/>
            <person name="Geissdorfer W."/>
            <person name="Burkovski A."/>
            <person name="Sangal V."/>
        </authorList>
    </citation>
    <scope>NUCLEOTIDE SEQUENCE [LARGE SCALE GENOMIC DNA]</scope>
    <source>
        <strain evidence="2 3">PO100/5</strain>
    </source>
</reference>
<dbReference type="KEGG" id="csil:CBE74_09865"/>